<accession>A0ABY6ZJ03</accession>
<proteinExistence type="predicted"/>
<organism evidence="2 3">
    <name type="scientific">Alicyclobacillus fastidiosus</name>
    <dbReference type="NCBI Taxonomy" id="392011"/>
    <lineage>
        <taxon>Bacteria</taxon>
        <taxon>Bacillati</taxon>
        <taxon>Bacillota</taxon>
        <taxon>Bacilli</taxon>
        <taxon>Bacillales</taxon>
        <taxon>Alicyclobacillaceae</taxon>
        <taxon>Alicyclobacillus</taxon>
    </lineage>
</organism>
<dbReference type="Proteomes" id="UP001164761">
    <property type="component" value="Chromosome"/>
</dbReference>
<protein>
    <submittedName>
        <fullName evidence="2">Uncharacterized protein</fullName>
    </submittedName>
</protein>
<feature type="region of interest" description="Disordered" evidence="1">
    <location>
        <begin position="1"/>
        <end position="27"/>
    </location>
</feature>
<dbReference type="EMBL" id="CP104067">
    <property type="protein sequence ID" value="WAH42872.1"/>
    <property type="molecule type" value="Genomic_DNA"/>
</dbReference>
<reference evidence="2" key="1">
    <citation type="submission" date="2022-08" db="EMBL/GenBank/DDBJ databases">
        <title>Alicyclobacillus fastidiosus DSM 17978, complete genome.</title>
        <authorList>
            <person name="Wang Q."/>
            <person name="Cai R."/>
            <person name="Wang Z."/>
        </authorList>
    </citation>
    <scope>NUCLEOTIDE SEQUENCE</scope>
    <source>
        <strain evidence="2">DSM 17978</strain>
    </source>
</reference>
<sequence length="55" mass="6350">MRRLAKIPPEVSAERAPFKKRHVSKQNRVSPVIEKRMFRLAVKASDAVTTRWAFG</sequence>
<dbReference type="RefSeq" id="WP_268006747.1">
    <property type="nucleotide sequence ID" value="NZ_CP104067.1"/>
</dbReference>
<evidence type="ECO:0000256" key="1">
    <source>
        <dbReference type="SAM" id="MobiDB-lite"/>
    </source>
</evidence>
<name>A0ABY6ZJ03_9BACL</name>
<evidence type="ECO:0000313" key="3">
    <source>
        <dbReference type="Proteomes" id="UP001164761"/>
    </source>
</evidence>
<keyword evidence="3" id="KW-1185">Reference proteome</keyword>
<gene>
    <name evidence="2" type="ORF">NZD89_05440</name>
</gene>
<evidence type="ECO:0000313" key="2">
    <source>
        <dbReference type="EMBL" id="WAH42872.1"/>
    </source>
</evidence>